<proteinExistence type="inferred from homology"/>
<evidence type="ECO:0000256" key="7">
    <source>
        <dbReference type="ARBA" id="ARBA00023136"/>
    </source>
</evidence>
<dbReference type="PANTHER" id="PTHR21716:SF53">
    <property type="entry name" value="PERMEASE PERM-RELATED"/>
    <property type="match status" value="1"/>
</dbReference>
<protein>
    <submittedName>
        <fullName evidence="9">AI-2E family transporter</fullName>
    </submittedName>
</protein>
<evidence type="ECO:0000256" key="8">
    <source>
        <dbReference type="SAM" id="Phobius"/>
    </source>
</evidence>
<dbReference type="Pfam" id="PF01594">
    <property type="entry name" value="AI-2E_transport"/>
    <property type="match status" value="1"/>
</dbReference>
<dbReference type="PANTHER" id="PTHR21716">
    <property type="entry name" value="TRANSMEMBRANE PROTEIN"/>
    <property type="match status" value="1"/>
</dbReference>
<feature type="transmembrane region" description="Helical" evidence="8">
    <location>
        <begin position="157"/>
        <end position="182"/>
    </location>
</feature>
<keyword evidence="10" id="KW-1185">Reference proteome</keyword>
<name>A0ABP7ZGV7_9MICO</name>
<feature type="transmembrane region" description="Helical" evidence="8">
    <location>
        <begin position="74"/>
        <end position="95"/>
    </location>
</feature>
<evidence type="ECO:0000256" key="4">
    <source>
        <dbReference type="ARBA" id="ARBA00022475"/>
    </source>
</evidence>
<evidence type="ECO:0000256" key="1">
    <source>
        <dbReference type="ARBA" id="ARBA00004651"/>
    </source>
</evidence>
<comment type="subcellular location">
    <subcellularLocation>
        <location evidence="1">Cell membrane</location>
        <topology evidence="1">Multi-pass membrane protein</topology>
    </subcellularLocation>
</comment>
<keyword evidence="6 8" id="KW-1133">Transmembrane helix</keyword>
<feature type="transmembrane region" description="Helical" evidence="8">
    <location>
        <begin position="215"/>
        <end position="240"/>
    </location>
</feature>
<evidence type="ECO:0000313" key="10">
    <source>
        <dbReference type="Proteomes" id="UP001415169"/>
    </source>
</evidence>
<organism evidence="9 10">
    <name type="scientific">Gryllotalpicola daejeonensis</name>
    <dbReference type="NCBI Taxonomy" id="993087"/>
    <lineage>
        <taxon>Bacteria</taxon>
        <taxon>Bacillati</taxon>
        <taxon>Actinomycetota</taxon>
        <taxon>Actinomycetes</taxon>
        <taxon>Micrococcales</taxon>
        <taxon>Microbacteriaceae</taxon>
        <taxon>Gryllotalpicola</taxon>
    </lineage>
</organism>
<sequence length="358" mass="37577">MQRQPAPHTFWASLSNPFAVGFMLTLGGLAAFVLGLAIESLSQVLAYISIALFAALGLDPVVRRLERARIGRARGIVIVYAGFAVLVAAVLWLIVPAMLTQETAFLHDLPGTIASFRHGEFYEWLRDAFGSGVDTALSEAENLAGDPVRLADLGGGVAHLAVTIGTGLSGAVIVLVLSLYFLASLPAIKAAFTRLMPARSRPTASRMLAQIADSIGSYLGGMVVLAFFNAVVVFLLYLFLGLPFPVLMAVIAFAVTLVPLVGSVVFWVFGGVVALLSGPVAALVFAVVYLIYMQIEAYVLTPRVMNRAVAVPGALVVIGALVGGTLLGILGALVAIPVTASVLLIVQQLVIPRQDAKV</sequence>
<keyword evidence="7 8" id="KW-0472">Membrane</keyword>
<dbReference type="Proteomes" id="UP001415169">
    <property type="component" value="Unassembled WGS sequence"/>
</dbReference>
<feature type="transmembrane region" description="Helical" evidence="8">
    <location>
        <begin position="20"/>
        <end position="38"/>
    </location>
</feature>
<feature type="transmembrane region" description="Helical" evidence="8">
    <location>
        <begin position="315"/>
        <end position="346"/>
    </location>
</feature>
<keyword evidence="4" id="KW-1003">Cell membrane</keyword>
<dbReference type="EMBL" id="BAABBV010000001">
    <property type="protein sequence ID" value="GAA4157504.1"/>
    <property type="molecule type" value="Genomic_DNA"/>
</dbReference>
<evidence type="ECO:0000256" key="3">
    <source>
        <dbReference type="ARBA" id="ARBA00022448"/>
    </source>
</evidence>
<feature type="transmembrane region" description="Helical" evidence="8">
    <location>
        <begin position="276"/>
        <end position="295"/>
    </location>
</feature>
<keyword evidence="5 8" id="KW-0812">Transmembrane</keyword>
<evidence type="ECO:0000256" key="2">
    <source>
        <dbReference type="ARBA" id="ARBA00009773"/>
    </source>
</evidence>
<dbReference type="InterPro" id="IPR002549">
    <property type="entry name" value="AI-2E-like"/>
</dbReference>
<keyword evidence="3" id="KW-0813">Transport</keyword>
<dbReference type="RefSeq" id="WP_344790570.1">
    <property type="nucleotide sequence ID" value="NZ_BAABBV010000001.1"/>
</dbReference>
<evidence type="ECO:0000256" key="6">
    <source>
        <dbReference type="ARBA" id="ARBA00022989"/>
    </source>
</evidence>
<comment type="caution">
    <text evidence="9">The sequence shown here is derived from an EMBL/GenBank/DDBJ whole genome shotgun (WGS) entry which is preliminary data.</text>
</comment>
<accession>A0ABP7ZGV7</accession>
<feature type="transmembrane region" description="Helical" evidence="8">
    <location>
        <begin position="44"/>
        <end position="62"/>
    </location>
</feature>
<reference evidence="9" key="2">
    <citation type="submission" date="2023-12" db="EMBL/GenBank/DDBJ databases">
        <authorList>
            <person name="Sun Q."/>
            <person name="Inoue M."/>
        </authorList>
    </citation>
    <scope>NUCLEOTIDE SEQUENCE</scope>
    <source>
        <strain evidence="9">JCM 17590</strain>
    </source>
</reference>
<comment type="similarity">
    <text evidence="2">Belongs to the autoinducer-2 exporter (AI-2E) (TC 2.A.86) family.</text>
</comment>
<evidence type="ECO:0000256" key="5">
    <source>
        <dbReference type="ARBA" id="ARBA00022692"/>
    </source>
</evidence>
<evidence type="ECO:0000313" key="9">
    <source>
        <dbReference type="EMBL" id="GAA4157504.1"/>
    </source>
</evidence>
<gene>
    <name evidence="9" type="ORF">GCM10022286_09200</name>
</gene>
<feature type="transmembrane region" description="Helical" evidence="8">
    <location>
        <begin position="246"/>
        <end position="269"/>
    </location>
</feature>
<reference evidence="9" key="1">
    <citation type="journal article" date="2014" name="Int. J. Syst. Evol. Microbiol.">
        <title>Complete genome of a new Firmicutes species belonging to the dominant human colonic microbiota ('Ruminococcus bicirculans') reveals two chromosomes and a selective capacity to utilize plant glucans.</title>
        <authorList>
            <consortium name="NISC Comparative Sequencing Program"/>
            <person name="Wegmann U."/>
            <person name="Louis P."/>
            <person name="Goesmann A."/>
            <person name="Henrissat B."/>
            <person name="Duncan S.H."/>
            <person name="Flint H.J."/>
        </authorList>
    </citation>
    <scope>NUCLEOTIDE SEQUENCE</scope>
    <source>
        <strain evidence="9">JCM 17590</strain>
    </source>
</reference>